<keyword evidence="2" id="KW-1185">Reference proteome</keyword>
<protein>
    <submittedName>
        <fullName evidence="1">Uncharacterized protein</fullName>
    </submittedName>
</protein>
<organism evidence="1 2">
    <name type="scientific">Carya illinoinensis</name>
    <name type="common">Pecan</name>
    <dbReference type="NCBI Taxonomy" id="32201"/>
    <lineage>
        <taxon>Eukaryota</taxon>
        <taxon>Viridiplantae</taxon>
        <taxon>Streptophyta</taxon>
        <taxon>Embryophyta</taxon>
        <taxon>Tracheophyta</taxon>
        <taxon>Spermatophyta</taxon>
        <taxon>Magnoliopsida</taxon>
        <taxon>eudicotyledons</taxon>
        <taxon>Gunneridae</taxon>
        <taxon>Pentapetalae</taxon>
        <taxon>rosids</taxon>
        <taxon>fabids</taxon>
        <taxon>Fagales</taxon>
        <taxon>Juglandaceae</taxon>
        <taxon>Carya</taxon>
    </lineage>
</organism>
<accession>A0A8T1NTK9</accession>
<dbReference type="EMBL" id="CM031821">
    <property type="protein sequence ID" value="KAG6632177.1"/>
    <property type="molecule type" value="Genomic_DNA"/>
</dbReference>
<sequence length="64" mass="7164">MPGNLAAIPYMPRELLGGRVFMASIQSPIRLQCTTISVLYGRQVKVGKKVEKKSLLRMKTLTPF</sequence>
<evidence type="ECO:0000313" key="1">
    <source>
        <dbReference type="EMBL" id="KAG6632177.1"/>
    </source>
</evidence>
<proteinExistence type="predicted"/>
<comment type="caution">
    <text evidence="1">The sequence shown here is derived from an EMBL/GenBank/DDBJ whole genome shotgun (WGS) entry which is preliminary data.</text>
</comment>
<name>A0A8T1NTK9_CARIL</name>
<dbReference type="Proteomes" id="UP000811609">
    <property type="component" value="Chromosome 13"/>
</dbReference>
<reference evidence="1" key="1">
    <citation type="submission" date="2020-12" db="EMBL/GenBank/DDBJ databases">
        <title>WGS assembly of Carya illinoinensis cv. Pawnee.</title>
        <authorList>
            <person name="Platts A."/>
            <person name="Shu S."/>
            <person name="Wright S."/>
            <person name="Barry K."/>
            <person name="Edger P."/>
            <person name="Pires J.C."/>
            <person name="Schmutz J."/>
        </authorList>
    </citation>
    <scope>NUCLEOTIDE SEQUENCE</scope>
    <source>
        <tissue evidence="1">Leaf</tissue>
    </source>
</reference>
<evidence type="ECO:0000313" key="2">
    <source>
        <dbReference type="Proteomes" id="UP000811609"/>
    </source>
</evidence>
<dbReference type="AlphaFoldDB" id="A0A8T1NTK9"/>
<gene>
    <name evidence="1" type="ORF">CIPAW_13G140900</name>
</gene>